<feature type="transmembrane region" description="Helical" evidence="2">
    <location>
        <begin position="12"/>
        <end position="35"/>
    </location>
</feature>
<dbReference type="KEGG" id="yag:AABB28_06975"/>
<keyword evidence="2" id="KW-0812">Transmembrane</keyword>
<sequence>MDEFSRTKTKTSPGGGIGFVVAAALVVLLPLYALFAGGGVSTTVDPATLGAPEQSTPAAPAVPATDG</sequence>
<evidence type="ECO:0000313" key="4">
    <source>
        <dbReference type="Proteomes" id="UP001451782"/>
    </source>
</evidence>
<reference evidence="3 4" key="1">
    <citation type="submission" date="2024-04" db="EMBL/GenBank/DDBJ databases">
        <title>Phylogenomic analyses of a clade within the roseobacter group suggest taxonomic reassignments of species of the genera Aestuariivita, Citreicella, Loktanella, Nautella, Pelagibaca, Ruegeria, Thalassobius, Thiobacimonas and Tropicibacter, and the proposal o.</title>
        <authorList>
            <person name="Jeon C.O."/>
        </authorList>
    </citation>
    <scope>NUCLEOTIDE SEQUENCE [LARGE SCALE GENOMIC DNA]</scope>
    <source>
        <strain evidence="3 4">G8-12</strain>
    </source>
</reference>
<protein>
    <submittedName>
        <fullName evidence="3">Uncharacterized protein</fullName>
    </submittedName>
</protein>
<keyword evidence="2" id="KW-0472">Membrane</keyword>
<organism evidence="3 4">
    <name type="scientific">Yoonia algicola</name>
    <dbReference type="NCBI Taxonomy" id="3137368"/>
    <lineage>
        <taxon>Bacteria</taxon>
        <taxon>Pseudomonadati</taxon>
        <taxon>Pseudomonadota</taxon>
        <taxon>Alphaproteobacteria</taxon>
        <taxon>Rhodobacterales</taxon>
        <taxon>Paracoccaceae</taxon>
        <taxon>Yoonia</taxon>
    </lineage>
</organism>
<feature type="region of interest" description="Disordered" evidence="1">
    <location>
        <begin position="45"/>
        <end position="67"/>
    </location>
</feature>
<dbReference type="Proteomes" id="UP001451782">
    <property type="component" value="Chromosome"/>
</dbReference>
<accession>A0AAN0M5E5</accession>
<proteinExistence type="predicted"/>
<keyword evidence="4" id="KW-1185">Reference proteome</keyword>
<name>A0AAN0M5E5_9RHOB</name>
<dbReference type="AlphaFoldDB" id="A0AAN0M5E5"/>
<gene>
    <name evidence="3" type="ORF">AABB28_06975</name>
</gene>
<dbReference type="EMBL" id="CP151762">
    <property type="protein sequence ID" value="WZU65005.1"/>
    <property type="molecule type" value="Genomic_DNA"/>
</dbReference>
<evidence type="ECO:0000256" key="1">
    <source>
        <dbReference type="SAM" id="MobiDB-lite"/>
    </source>
</evidence>
<evidence type="ECO:0000256" key="2">
    <source>
        <dbReference type="SAM" id="Phobius"/>
    </source>
</evidence>
<dbReference type="RefSeq" id="WP_342071358.1">
    <property type="nucleotide sequence ID" value="NZ_CP151762.1"/>
</dbReference>
<keyword evidence="2" id="KW-1133">Transmembrane helix</keyword>
<evidence type="ECO:0000313" key="3">
    <source>
        <dbReference type="EMBL" id="WZU65005.1"/>
    </source>
</evidence>